<dbReference type="EMBL" id="JACOPP010000015">
    <property type="protein sequence ID" value="MBC5734249.1"/>
    <property type="molecule type" value="Genomic_DNA"/>
</dbReference>
<reference evidence="9" key="1">
    <citation type="submission" date="2020-08" db="EMBL/GenBank/DDBJ databases">
        <title>Genome public.</title>
        <authorList>
            <person name="Liu C."/>
            <person name="Sun Q."/>
        </authorList>
    </citation>
    <scope>NUCLEOTIDE SEQUENCE</scope>
    <source>
        <strain evidence="9">NSJ-51</strain>
    </source>
</reference>
<dbReference type="InterPro" id="IPR038770">
    <property type="entry name" value="Na+/solute_symporter_sf"/>
</dbReference>
<name>A0A8J6JGK7_9FIRM</name>
<evidence type="ECO:0000313" key="9">
    <source>
        <dbReference type="EMBL" id="MBC5734249.1"/>
    </source>
</evidence>
<dbReference type="GO" id="GO:0055085">
    <property type="term" value="P:transmembrane transport"/>
    <property type="evidence" value="ECO:0007669"/>
    <property type="project" value="InterPro"/>
</dbReference>
<feature type="transmembrane region" description="Helical" evidence="8">
    <location>
        <begin position="251"/>
        <end position="271"/>
    </location>
</feature>
<feature type="transmembrane region" description="Helical" evidence="8">
    <location>
        <begin position="68"/>
        <end position="89"/>
    </location>
</feature>
<dbReference type="GO" id="GO:0005886">
    <property type="term" value="C:plasma membrane"/>
    <property type="evidence" value="ECO:0007669"/>
    <property type="project" value="UniProtKB-SubCell"/>
</dbReference>
<evidence type="ECO:0000256" key="2">
    <source>
        <dbReference type="ARBA" id="ARBA00010145"/>
    </source>
</evidence>
<keyword evidence="7 8" id="KW-0472">Membrane</keyword>
<feature type="transmembrane region" description="Helical" evidence="8">
    <location>
        <begin position="101"/>
        <end position="122"/>
    </location>
</feature>
<feature type="transmembrane region" description="Helical" evidence="8">
    <location>
        <begin position="278"/>
        <end position="303"/>
    </location>
</feature>
<dbReference type="PANTHER" id="PTHR36838:SF1">
    <property type="entry name" value="SLR1864 PROTEIN"/>
    <property type="match status" value="1"/>
</dbReference>
<dbReference type="Gene3D" id="1.20.1530.20">
    <property type="match status" value="1"/>
</dbReference>
<keyword evidence="4" id="KW-1003">Cell membrane</keyword>
<feature type="transmembrane region" description="Helical" evidence="8">
    <location>
        <begin position="160"/>
        <end position="180"/>
    </location>
</feature>
<protein>
    <submittedName>
        <fullName evidence="9">AEC family transporter</fullName>
    </submittedName>
</protein>
<gene>
    <name evidence="9" type="ORF">H8S57_10995</name>
</gene>
<evidence type="ECO:0000256" key="8">
    <source>
        <dbReference type="SAM" id="Phobius"/>
    </source>
</evidence>
<proteinExistence type="inferred from homology"/>
<dbReference type="Proteomes" id="UP000661435">
    <property type="component" value="Unassembled WGS sequence"/>
</dbReference>
<evidence type="ECO:0000256" key="7">
    <source>
        <dbReference type="ARBA" id="ARBA00023136"/>
    </source>
</evidence>
<feature type="transmembrane region" description="Helical" evidence="8">
    <location>
        <begin position="192"/>
        <end position="211"/>
    </location>
</feature>
<keyword evidence="6 8" id="KW-1133">Transmembrane helix</keyword>
<comment type="similarity">
    <text evidence="2">Belongs to the auxin efflux carrier (TC 2.A.69) family.</text>
</comment>
<feature type="transmembrane region" description="Helical" evidence="8">
    <location>
        <begin position="128"/>
        <end position="148"/>
    </location>
</feature>
<dbReference type="InterPro" id="IPR004776">
    <property type="entry name" value="Mem_transp_PIN-like"/>
</dbReference>
<dbReference type="PANTHER" id="PTHR36838">
    <property type="entry name" value="AUXIN EFFLUX CARRIER FAMILY PROTEIN"/>
    <property type="match status" value="1"/>
</dbReference>
<dbReference type="Pfam" id="PF03547">
    <property type="entry name" value="Mem_trans"/>
    <property type="match status" value="1"/>
</dbReference>
<evidence type="ECO:0000256" key="6">
    <source>
        <dbReference type="ARBA" id="ARBA00022989"/>
    </source>
</evidence>
<accession>A0A8J6JGK7</accession>
<organism evidence="9 10">
    <name type="scientific">Lawsonibacter hominis</name>
    <dbReference type="NCBI Taxonomy" id="2763053"/>
    <lineage>
        <taxon>Bacteria</taxon>
        <taxon>Bacillati</taxon>
        <taxon>Bacillota</taxon>
        <taxon>Clostridia</taxon>
        <taxon>Eubacteriales</taxon>
        <taxon>Oscillospiraceae</taxon>
        <taxon>Lawsonibacter</taxon>
    </lineage>
</organism>
<feature type="transmembrane region" description="Helical" evidence="8">
    <location>
        <begin position="6"/>
        <end position="26"/>
    </location>
</feature>
<evidence type="ECO:0000256" key="4">
    <source>
        <dbReference type="ARBA" id="ARBA00022475"/>
    </source>
</evidence>
<evidence type="ECO:0000256" key="1">
    <source>
        <dbReference type="ARBA" id="ARBA00004651"/>
    </source>
</evidence>
<comment type="caution">
    <text evidence="9">The sequence shown here is derived from an EMBL/GenBank/DDBJ whole genome shotgun (WGS) entry which is preliminary data.</text>
</comment>
<dbReference type="RefSeq" id="WP_186908140.1">
    <property type="nucleotide sequence ID" value="NZ_JACOPP010000015.1"/>
</dbReference>
<keyword evidence="10" id="KW-1185">Reference proteome</keyword>
<comment type="subcellular location">
    <subcellularLocation>
        <location evidence="1">Cell membrane</location>
        <topology evidence="1">Multi-pass membrane protein</topology>
    </subcellularLocation>
</comment>
<dbReference type="AlphaFoldDB" id="A0A8J6JGK7"/>
<sequence>MRENLFLVASQVGTLFLMMAVGFVLARLGKLTRDNLPRMTFLLLYVVIPCLIVNTLQTGCSPEVLRSMGAAALVTAGLYAVYCLLILPFFRRQPPDTRAPLQFGVVYGNVGFMGIPLIRAVLGTPGMLYVTVIFIVFNAYNWSHGILLMGGRRRFSLKRAVLNPGILATAVGLPLFLLGIRLPPVVGSAVSFLGDMNTPLAMIVIGAQMAFADLRATFRDRRLYLAAFLKLAAMPALTLLVLYPLGLDPVLYSALIILAATPTGGTASMFAQQFERDAVAGAQVVTLTTLFSILTLPAFALLAKLAGGA</sequence>
<evidence type="ECO:0000256" key="5">
    <source>
        <dbReference type="ARBA" id="ARBA00022692"/>
    </source>
</evidence>
<feature type="transmembrane region" description="Helical" evidence="8">
    <location>
        <begin position="38"/>
        <end position="56"/>
    </location>
</feature>
<keyword evidence="3" id="KW-0813">Transport</keyword>
<feature type="transmembrane region" description="Helical" evidence="8">
    <location>
        <begin position="223"/>
        <end position="245"/>
    </location>
</feature>
<keyword evidence="5 8" id="KW-0812">Transmembrane</keyword>
<evidence type="ECO:0000256" key="3">
    <source>
        <dbReference type="ARBA" id="ARBA00022448"/>
    </source>
</evidence>
<evidence type="ECO:0000313" key="10">
    <source>
        <dbReference type="Proteomes" id="UP000661435"/>
    </source>
</evidence>